<gene>
    <name evidence="1" type="ORF">CPB83DRAFT_412734</name>
</gene>
<organism evidence="1 2">
    <name type="scientific">Crepidotus variabilis</name>
    <dbReference type="NCBI Taxonomy" id="179855"/>
    <lineage>
        <taxon>Eukaryota</taxon>
        <taxon>Fungi</taxon>
        <taxon>Dikarya</taxon>
        <taxon>Basidiomycota</taxon>
        <taxon>Agaricomycotina</taxon>
        <taxon>Agaricomycetes</taxon>
        <taxon>Agaricomycetidae</taxon>
        <taxon>Agaricales</taxon>
        <taxon>Agaricineae</taxon>
        <taxon>Crepidotaceae</taxon>
        <taxon>Crepidotus</taxon>
    </lineage>
</organism>
<sequence>MLNAIRALLGNNTTAPDVAPNIVLPLEIHGLIIDTLASENASLNAYAQTCSGILALCRQHIFAQVAFNLPWKSQVDVRRIQRFVKLLMKSPEIADIVRRVQLNINELCFRPGDEKITKMLAQIASIEHLGITTYGLKWGEMLDSPELGPLIQAFISSPNLSSLELRGIEDFKMDHLNHCARLTKVQLKLRAAVIFPDEEPPSMISLPPQLSHLTLDHVSSSVLIPAAPVTPIVTRPPLKSLQATMRALGVARIISAHVQSLEEFTLHWSFSFINPTQRDFSRLGEALRLNISSLKFLKFVLSYNTNHEVAMDNIAALLLSISTPASHTNAIQDITITLSTGTASRASRFAGACGQVDIMLSSSVVWPSLKRVAVETRLIGHYPDRDEASDTLKDLPNRFPRLSASRTLNYQFIDADG</sequence>
<dbReference type="Proteomes" id="UP000807306">
    <property type="component" value="Unassembled WGS sequence"/>
</dbReference>
<evidence type="ECO:0000313" key="1">
    <source>
        <dbReference type="EMBL" id="KAF9533879.1"/>
    </source>
</evidence>
<name>A0A9P6ERT2_9AGAR</name>
<dbReference type="OrthoDB" id="2880421at2759"/>
<keyword evidence="2" id="KW-1185">Reference proteome</keyword>
<evidence type="ECO:0000313" key="2">
    <source>
        <dbReference type="Proteomes" id="UP000807306"/>
    </source>
</evidence>
<reference evidence="1" key="1">
    <citation type="submission" date="2020-11" db="EMBL/GenBank/DDBJ databases">
        <authorList>
            <consortium name="DOE Joint Genome Institute"/>
            <person name="Ahrendt S."/>
            <person name="Riley R."/>
            <person name="Andreopoulos W."/>
            <person name="Labutti K."/>
            <person name="Pangilinan J."/>
            <person name="Ruiz-Duenas F.J."/>
            <person name="Barrasa J.M."/>
            <person name="Sanchez-Garcia M."/>
            <person name="Camarero S."/>
            <person name="Miyauchi S."/>
            <person name="Serrano A."/>
            <person name="Linde D."/>
            <person name="Babiker R."/>
            <person name="Drula E."/>
            <person name="Ayuso-Fernandez I."/>
            <person name="Pacheco R."/>
            <person name="Padilla G."/>
            <person name="Ferreira P."/>
            <person name="Barriuso J."/>
            <person name="Kellner H."/>
            <person name="Castanera R."/>
            <person name="Alfaro M."/>
            <person name="Ramirez L."/>
            <person name="Pisabarro A.G."/>
            <person name="Kuo A."/>
            <person name="Tritt A."/>
            <person name="Lipzen A."/>
            <person name="He G."/>
            <person name="Yan M."/>
            <person name="Ng V."/>
            <person name="Cullen D."/>
            <person name="Martin F."/>
            <person name="Rosso M.-N."/>
            <person name="Henrissat B."/>
            <person name="Hibbett D."/>
            <person name="Martinez A.T."/>
            <person name="Grigoriev I.V."/>
        </authorList>
    </citation>
    <scope>NUCLEOTIDE SEQUENCE</scope>
    <source>
        <strain evidence="1">CBS 506.95</strain>
    </source>
</reference>
<proteinExistence type="predicted"/>
<dbReference type="AlphaFoldDB" id="A0A9P6ERT2"/>
<accession>A0A9P6ERT2</accession>
<dbReference type="EMBL" id="MU157827">
    <property type="protein sequence ID" value="KAF9533879.1"/>
    <property type="molecule type" value="Genomic_DNA"/>
</dbReference>
<protein>
    <submittedName>
        <fullName evidence="1">Uncharacterized protein</fullName>
    </submittedName>
</protein>
<comment type="caution">
    <text evidence="1">The sequence shown here is derived from an EMBL/GenBank/DDBJ whole genome shotgun (WGS) entry which is preliminary data.</text>
</comment>